<gene>
    <name evidence="4" type="ORF">AU467_00095</name>
</gene>
<dbReference type="InterPro" id="IPR046342">
    <property type="entry name" value="CBS_dom_sf"/>
</dbReference>
<evidence type="ECO:0000313" key="5">
    <source>
        <dbReference type="Proteomes" id="UP000053176"/>
    </source>
</evidence>
<accession>A0A101KXF5</accession>
<evidence type="ECO:0000256" key="1">
    <source>
        <dbReference type="ARBA" id="ARBA00023122"/>
    </source>
</evidence>
<keyword evidence="1 2" id="KW-0129">CBS domain</keyword>
<dbReference type="SMART" id="SM00116">
    <property type="entry name" value="CBS"/>
    <property type="match status" value="2"/>
</dbReference>
<dbReference type="PROSITE" id="PS51371">
    <property type="entry name" value="CBS"/>
    <property type="match status" value="2"/>
</dbReference>
<evidence type="ECO:0000256" key="2">
    <source>
        <dbReference type="PROSITE-ProRule" id="PRU00703"/>
    </source>
</evidence>
<dbReference type="SUPFAM" id="SSF54631">
    <property type="entry name" value="CBS-domain pair"/>
    <property type="match status" value="1"/>
</dbReference>
<comment type="caution">
    <text evidence="4">The sequence shown here is derived from an EMBL/GenBank/DDBJ whole genome shotgun (WGS) entry which is preliminary data.</text>
</comment>
<organism evidence="4 5">
    <name type="scientific">Rhizobium loti</name>
    <name type="common">Mesorhizobium loti</name>
    <dbReference type="NCBI Taxonomy" id="381"/>
    <lineage>
        <taxon>Bacteria</taxon>
        <taxon>Pseudomonadati</taxon>
        <taxon>Pseudomonadota</taxon>
        <taxon>Alphaproteobacteria</taxon>
        <taxon>Hyphomicrobiales</taxon>
        <taxon>Phyllobacteriaceae</taxon>
        <taxon>Mesorhizobium</taxon>
    </lineage>
</organism>
<dbReference type="CDD" id="cd04622">
    <property type="entry name" value="CBS_pair_HRP1_like"/>
    <property type="match status" value="1"/>
</dbReference>
<sequence>MKVGNCMTRDVKIANPEQSIRDVAQMMASLDAGAMPVGDNDRLVGMITDRDIVVRGVALGKGPDAKVGDVMSGEIKYCFDDEDIEHVLANMGNLQVRRLPVLSRDKRLVGIISLGDLAKSGEAAEAGEALGSISVPGGEHSQTAH</sequence>
<dbReference type="AlphaFoldDB" id="A0A101KXF5"/>
<dbReference type="PANTHER" id="PTHR43080:SF2">
    <property type="entry name" value="CBS DOMAIN-CONTAINING PROTEIN"/>
    <property type="match status" value="1"/>
</dbReference>
<dbReference type="EMBL" id="LPWA01000001">
    <property type="protein sequence ID" value="KUM28742.1"/>
    <property type="molecule type" value="Genomic_DNA"/>
</dbReference>
<name>A0A101KXF5_RHILI</name>
<reference evidence="4 5" key="1">
    <citation type="submission" date="2015-12" db="EMBL/GenBank/DDBJ databases">
        <title>Draft genome sequence of Mesorhizobium sp. UFLA 01-765, a multitolerant efficient symbiont and plant-growth promoting strain isolated from Zn-mining soil using Leucaena leucocephala as a trap plant.</title>
        <authorList>
            <person name="Rangel W.M."/>
            <person name="Thijs S."/>
            <person name="Longatti S.M."/>
            <person name="Moreira F.M."/>
            <person name="Weyens N."/>
            <person name="Vangronsveld J."/>
            <person name="Van Hamme J.D."/>
            <person name="Bottos E.M."/>
            <person name="Rineau F."/>
        </authorList>
    </citation>
    <scope>NUCLEOTIDE SEQUENCE [LARGE SCALE GENOMIC DNA]</scope>
    <source>
        <strain evidence="4 5">UFLA 01-765</strain>
    </source>
</reference>
<dbReference type="InterPro" id="IPR051257">
    <property type="entry name" value="Diverse_CBS-Domain"/>
</dbReference>
<dbReference type="OrthoDB" id="9802114at2"/>
<dbReference type="Gene3D" id="3.10.580.10">
    <property type="entry name" value="CBS-domain"/>
    <property type="match status" value="1"/>
</dbReference>
<feature type="domain" description="CBS" evidence="3">
    <location>
        <begin position="71"/>
        <end position="130"/>
    </location>
</feature>
<protein>
    <submittedName>
        <fullName evidence="4">Inosine-5-monophosphate dehydrogenase</fullName>
    </submittedName>
</protein>
<dbReference type="InterPro" id="IPR000644">
    <property type="entry name" value="CBS_dom"/>
</dbReference>
<evidence type="ECO:0000259" key="3">
    <source>
        <dbReference type="PROSITE" id="PS51371"/>
    </source>
</evidence>
<feature type="domain" description="CBS" evidence="3">
    <location>
        <begin position="7"/>
        <end position="65"/>
    </location>
</feature>
<dbReference type="PANTHER" id="PTHR43080">
    <property type="entry name" value="CBS DOMAIN-CONTAINING PROTEIN CBSX3, MITOCHONDRIAL"/>
    <property type="match status" value="1"/>
</dbReference>
<dbReference type="Proteomes" id="UP000053176">
    <property type="component" value="Unassembled WGS sequence"/>
</dbReference>
<proteinExistence type="predicted"/>
<dbReference type="Pfam" id="PF00571">
    <property type="entry name" value="CBS"/>
    <property type="match status" value="2"/>
</dbReference>
<evidence type="ECO:0000313" key="4">
    <source>
        <dbReference type="EMBL" id="KUM28742.1"/>
    </source>
</evidence>